<dbReference type="RefSeq" id="WP_044520569.1">
    <property type="nucleotide sequence ID" value="NZ_HG322952.1"/>
</dbReference>
<keyword evidence="1" id="KW-0812">Transmembrane</keyword>
<sequence length="147" mass="16271">MTTSTLFGLLSIVFFSLIWVFAIIAFVFTRRSMGKPHVTSRLDIGVLPATLHKVRKREALSDDELSLAREVLSVRGSVLAFAVPATLFCIGCFYVFGSLEQLHGHTPSERTFLGVFPMLTSTNMTIQILRSVRLKRRLPAAKVASTA</sequence>
<proteinExistence type="predicted"/>
<accession>A0A7X6MTE0</accession>
<name>A0A7X6MTE0_9MYCO</name>
<feature type="transmembrane region" description="Helical" evidence="1">
    <location>
        <begin position="111"/>
        <end position="129"/>
    </location>
</feature>
<reference evidence="2 3" key="1">
    <citation type="submission" date="2020-04" db="EMBL/GenBank/DDBJ databases">
        <title>MicrobeNet Type strains.</title>
        <authorList>
            <person name="Nicholson A.C."/>
        </authorList>
    </citation>
    <scope>NUCLEOTIDE SEQUENCE [LARGE SCALE GENOMIC DNA]</scope>
    <source>
        <strain evidence="2 3">ATCC 700731</strain>
    </source>
</reference>
<keyword evidence="1" id="KW-0472">Membrane</keyword>
<protein>
    <submittedName>
        <fullName evidence="2">Uncharacterized protein</fullName>
    </submittedName>
</protein>
<comment type="caution">
    <text evidence="2">The sequence shown here is derived from an EMBL/GenBank/DDBJ whole genome shotgun (WGS) entry which is preliminary data.</text>
</comment>
<evidence type="ECO:0000313" key="2">
    <source>
        <dbReference type="EMBL" id="NKZ12747.1"/>
    </source>
</evidence>
<organism evidence="2 3">
    <name type="scientific">Mycolicibacterium septicum DSM 44393</name>
    <dbReference type="NCBI Taxonomy" id="1341646"/>
    <lineage>
        <taxon>Bacteria</taxon>
        <taxon>Bacillati</taxon>
        <taxon>Actinomycetota</taxon>
        <taxon>Actinomycetes</taxon>
        <taxon>Mycobacteriales</taxon>
        <taxon>Mycobacteriaceae</taxon>
        <taxon>Mycolicibacterium</taxon>
    </lineage>
</organism>
<evidence type="ECO:0000256" key="1">
    <source>
        <dbReference type="SAM" id="Phobius"/>
    </source>
</evidence>
<dbReference type="Proteomes" id="UP000518188">
    <property type="component" value="Unassembled WGS sequence"/>
</dbReference>
<keyword evidence="1" id="KW-1133">Transmembrane helix</keyword>
<feature type="transmembrane region" description="Helical" evidence="1">
    <location>
        <begin position="6"/>
        <end position="28"/>
    </location>
</feature>
<dbReference type="EMBL" id="JAAXPJ010000006">
    <property type="protein sequence ID" value="NKZ12747.1"/>
    <property type="molecule type" value="Genomic_DNA"/>
</dbReference>
<feature type="transmembrane region" description="Helical" evidence="1">
    <location>
        <begin position="78"/>
        <end position="99"/>
    </location>
</feature>
<evidence type="ECO:0000313" key="3">
    <source>
        <dbReference type="Proteomes" id="UP000518188"/>
    </source>
</evidence>
<dbReference type="AlphaFoldDB" id="A0A7X6MTE0"/>
<gene>
    <name evidence="2" type="ORF">HGA11_17385</name>
</gene>